<dbReference type="EMBL" id="AP023356">
    <property type="protein sequence ID" value="BCJ44710.1"/>
    <property type="molecule type" value="Genomic_DNA"/>
</dbReference>
<accession>A0ABN6CGV2</accession>
<dbReference type="RefSeq" id="WP_189329552.1">
    <property type="nucleotide sequence ID" value="NZ_AP023356.1"/>
</dbReference>
<sequence length="50" mass="5749">MADQVPNTITDQQWADIARRAHKANPSVLSDDAIRRRRLYGEQKNKAQQS</sequence>
<proteinExistence type="predicted"/>
<protein>
    <submittedName>
        <fullName evidence="1">Uncharacterized protein</fullName>
    </submittedName>
</protein>
<name>A0ABN6CGV2_9ACTN</name>
<gene>
    <name evidence="1" type="ORF">Aiant_53670</name>
</gene>
<evidence type="ECO:0000313" key="2">
    <source>
        <dbReference type="Proteomes" id="UP000676967"/>
    </source>
</evidence>
<dbReference type="Proteomes" id="UP000676967">
    <property type="component" value="Chromosome"/>
</dbReference>
<organism evidence="1 2">
    <name type="scientific">Actinoplanes ianthinogenes</name>
    <dbReference type="NCBI Taxonomy" id="122358"/>
    <lineage>
        <taxon>Bacteria</taxon>
        <taxon>Bacillati</taxon>
        <taxon>Actinomycetota</taxon>
        <taxon>Actinomycetes</taxon>
        <taxon>Micromonosporales</taxon>
        <taxon>Micromonosporaceae</taxon>
        <taxon>Actinoplanes</taxon>
    </lineage>
</organism>
<evidence type="ECO:0000313" key="1">
    <source>
        <dbReference type="EMBL" id="BCJ44710.1"/>
    </source>
</evidence>
<keyword evidence="2" id="KW-1185">Reference proteome</keyword>
<reference evidence="1 2" key="1">
    <citation type="submission" date="2020-08" db="EMBL/GenBank/DDBJ databases">
        <title>Whole genome shotgun sequence of Actinoplanes ianthinogenes NBRC 13996.</title>
        <authorList>
            <person name="Komaki H."/>
            <person name="Tamura T."/>
        </authorList>
    </citation>
    <scope>NUCLEOTIDE SEQUENCE [LARGE SCALE GENOMIC DNA]</scope>
    <source>
        <strain evidence="1 2">NBRC 13996</strain>
    </source>
</reference>